<keyword evidence="1" id="KW-0813">Transport</keyword>
<sequence>MVALHAPEPEPARATADMRPPDATFDPVFEPCAHCHQIGPGARSMTGPSLQGVIGRKAGTLAGYPFSAAMRASGATWDAATLDRFIAAPQALVPGTRMIFAGIDDPTRRQALVAFIARTNAAL</sequence>
<dbReference type="EMBL" id="JAUSVK010000001">
    <property type="protein sequence ID" value="MDQ0395123.1"/>
    <property type="molecule type" value="Genomic_DNA"/>
</dbReference>
<evidence type="ECO:0000256" key="6">
    <source>
        <dbReference type="PROSITE-ProRule" id="PRU00433"/>
    </source>
</evidence>
<evidence type="ECO:0000313" key="10">
    <source>
        <dbReference type="Proteomes" id="UP001237448"/>
    </source>
</evidence>
<reference evidence="9 10" key="1">
    <citation type="submission" date="2023-07" db="EMBL/GenBank/DDBJ databases">
        <title>Genomic Encyclopedia of Type Strains, Phase IV (KMG-IV): sequencing the most valuable type-strain genomes for metagenomic binning, comparative biology and taxonomic classification.</title>
        <authorList>
            <person name="Goeker M."/>
        </authorList>
    </citation>
    <scope>NUCLEOTIDE SEQUENCE [LARGE SCALE GENOMIC DNA]</scope>
    <source>
        <strain evidence="9 10">DSM 5896</strain>
    </source>
</reference>
<accession>A0ABU0FKJ0</accession>
<keyword evidence="4" id="KW-0249">Electron transport</keyword>
<dbReference type="PROSITE" id="PS51007">
    <property type="entry name" value="CYTC"/>
    <property type="match status" value="1"/>
</dbReference>
<evidence type="ECO:0000256" key="7">
    <source>
        <dbReference type="SAM" id="MobiDB-lite"/>
    </source>
</evidence>
<name>A0ABU0FKJ0_9HYPH</name>
<evidence type="ECO:0000256" key="4">
    <source>
        <dbReference type="ARBA" id="ARBA00022982"/>
    </source>
</evidence>
<dbReference type="Gene3D" id="1.10.760.10">
    <property type="entry name" value="Cytochrome c-like domain"/>
    <property type="match status" value="1"/>
</dbReference>
<dbReference type="PANTHER" id="PTHR11961">
    <property type="entry name" value="CYTOCHROME C"/>
    <property type="match status" value="1"/>
</dbReference>
<dbReference type="InterPro" id="IPR009056">
    <property type="entry name" value="Cyt_c-like_dom"/>
</dbReference>
<organism evidence="9 10">
    <name type="scientific">Labrys monachus</name>
    <dbReference type="NCBI Taxonomy" id="217067"/>
    <lineage>
        <taxon>Bacteria</taxon>
        <taxon>Pseudomonadati</taxon>
        <taxon>Pseudomonadota</taxon>
        <taxon>Alphaproteobacteria</taxon>
        <taxon>Hyphomicrobiales</taxon>
        <taxon>Xanthobacteraceae</taxon>
        <taxon>Labrys</taxon>
    </lineage>
</organism>
<keyword evidence="10" id="KW-1185">Reference proteome</keyword>
<feature type="region of interest" description="Disordered" evidence="7">
    <location>
        <begin position="1"/>
        <end position="21"/>
    </location>
</feature>
<keyword evidence="2 6" id="KW-0349">Heme</keyword>
<gene>
    <name evidence="9" type="ORF">J3R73_004915</name>
</gene>
<feature type="domain" description="Cytochrome c" evidence="8">
    <location>
        <begin position="16"/>
        <end position="120"/>
    </location>
</feature>
<dbReference type="PRINTS" id="PR00604">
    <property type="entry name" value="CYTCHRMECIAB"/>
</dbReference>
<evidence type="ECO:0000256" key="1">
    <source>
        <dbReference type="ARBA" id="ARBA00022448"/>
    </source>
</evidence>
<dbReference type="SUPFAM" id="SSF46626">
    <property type="entry name" value="Cytochrome c"/>
    <property type="match status" value="1"/>
</dbReference>
<evidence type="ECO:0000259" key="8">
    <source>
        <dbReference type="PROSITE" id="PS51007"/>
    </source>
</evidence>
<evidence type="ECO:0000256" key="3">
    <source>
        <dbReference type="ARBA" id="ARBA00022723"/>
    </source>
</evidence>
<protein>
    <submittedName>
        <fullName evidence="9">Cytochrome c</fullName>
    </submittedName>
</protein>
<dbReference type="RefSeq" id="WP_307433471.1">
    <property type="nucleotide sequence ID" value="NZ_JAUSVK010000001.1"/>
</dbReference>
<proteinExistence type="predicted"/>
<comment type="caution">
    <text evidence="9">The sequence shown here is derived from an EMBL/GenBank/DDBJ whole genome shotgun (WGS) entry which is preliminary data.</text>
</comment>
<evidence type="ECO:0000256" key="5">
    <source>
        <dbReference type="ARBA" id="ARBA00023004"/>
    </source>
</evidence>
<dbReference type="Proteomes" id="UP001237448">
    <property type="component" value="Unassembled WGS sequence"/>
</dbReference>
<keyword evidence="3 6" id="KW-0479">Metal-binding</keyword>
<keyword evidence="5 6" id="KW-0408">Iron</keyword>
<dbReference type="InterPro" id="IPR036909">
    <property type="entry name" value="Cyt_c-like_dom_sf"/>
</dbReference>
<dbReference type="InterPro" id="IPR002327">
    <property type="entry name" value="Cyt_c_1A/1B"/>
</dbReference>
<evidence type="ECO:0000256" key="2">
    <source>
        <dbReference type="ARBA" id="ARBA00022617"/>
    </source>
</evidence>
<evidence type="ECO:0000313" key="9">
    <source>
        <dbReference type="EMBL" id="MDQ0395123.1"/>
    </source>
</evidence>